<keyword evidence="8" id="KW-1185">Reference proteome</keyword>
<dbReference type="GO" id="GO:0004190">
    <property type="term" value="F:aspartic-type endopeptidase activity"/>
    <property type="evidence" value="ECO:0007669"/>
    <property type="project" value="UniProtKB-KW"/>
</dbReference>
<evidence type="ECO:0000256" key="4">
    <source>
        <dbReference type="ARBA" id="ARBA00022801"/>
    </source>
</evidence>
<dbReference type="PANTHER" id="PTHR42648">
    <property type="entry name" value="TRANSPOSASE, PUTATIVE-RELATED"/>
    <property type="match status" value="1"/>
</dbReference>
<dbReference type="Pfam" id="PF13976">
    <property type="entry name" value="gag_pre-integrs"/>
    <property type="match status" value="1"/>
</dbReference>
<name>A0A2I0WP97_9ASPA</name>
<feature type="region of interest" description="Disordered" evidence="5">
    <location>
        <begin position="229"/>
        <end position="295"/>
    </location>
</feature>
<keyword evidence="2" id="KW-0479">Metal-binding</keyword>
<dbReference type="AlphaFoldDB" id="A0A2I0WP97"/>
<keyword evidence="1" id="KW-0645">Protease</keyword>
<feature type="compositionally biased region" description="Low complexity" evidence="5">
    <location>
        <begin position="813"/>
        <end position="828"/>
    </location>
</feature>
<dbReference type="PROSITE" id="PS50994">
    <property type="entry name" value="INTEGRASE"/>
    <property type="match status" value="1"/>
</dbReference>
<dbReference type="GO" id="GO:0015074">
    <property type="term" value="P:DNA integration"/>
    <property type="evidence" value="ECO:0007669"/>
    <property type="project" value="InterPro"/>
</dbReference>
<dbReference type="Pfam" id="PF07727">
    <property type="entry name" value="RVT_2"/>
    <property type="match status" value="1"/>
</dbReference>
<dbReference type="Proteomes" id="UP000233837">
    <property type="component" value="Unassembled WGS sequence"/>
</dbReference>
<feature type="compositionally biased region" description="Polar residues" evidence="5">
    <location>
        <begin position="234"/>
        <end position="252"/>
    </location>
</feature>
<dbReference type="InterPro" id="IPR036397">
    <property type="entry name" value="RNaseH_sf"/>
</dbReference>
<dbReference type="InterPro" id="IPR012337">
    <property type="entry name" value="RNaseH-like_sf"/>
</dbReference>
<dbReference type="GO" id="GO:0046872">
    <property type="term" value="F:metal ion binding"/>
    <property type="evidence" value="ECO:0007669"/>
    <property type="project" value="UniProtKB-KW"/>
</dbReference>
<dbReference type="InterPro" id="IPR025724">
    <property type="entry name" value="GAG-pre-integrase_dom"/>
</dbReference>
<keyword evidence="3" id="KW-0064">Aspartyl protease</keyword>
<evidence type="ECO:0000259" key="6">
    <source>
        <dbReference type="PROSITE" id="PS50994"/>
    </source>
</evidence>
<gene>
    <name evidence="7" type="ORF">MA16_Dca019104</name>
</gene>
<dbReference type="GO" id="GO:0003676">
    <property type="term" value="F:nucleic acid binding"/>
    <property type="evidence" value="ECO:0007669"/>
    <property type="project" value="InterPro"/>
</dbReference>
<dbReference type="Pfam" id="PF25597">
    <property type="entry name" value="SH3_retrovirus"/>
    <property type="match status" value="1"/>
</dbReference>
<dbReference type="Pfam" id="PF22936">
    <property type="entry name" value="Pol_BBD"/>
    <property type="match status" value="1"/>
</dbReference>
<feature type="region of interest" description="Disordered" evidence="5">
    <location>
        <begin position="801"/>
        <end position="839"/>
    </location>
</feature>
<dbReference type="EMBL" id="KZ502495">
    <property type="protein sequence ID" value="PKU77483.1"/>
    <property type="molecule type" value="Genomic_DNA"/>
</dbReference>
<dbReference type="InterPro" id="IPR043502">
    <property type="entry name" value="DNA/RNA_pol_sf"/>
</dbReference>
<dbReference type="InterPro" id="IPR013103">
    <property type="entry name" value="RVT_2"/>
</dbReference>
<evidence type="ECO:0000313" key="8">
    <source>
        <dbReference type="Proteomes" id="UP000233837"/>
    </source>
</evidence>
<dbReference type="InterPro" id="IPR001584">
    <property type="entry name" value="Integrase_cat-core"/>
</dbReference>
<dbReference type="SUPFAM" id="SSF56672">
    <property type="entry name" value="DNA/RNA polymerases"/>
    <property type="match status" value="1"/>
</dbReference>
<evidence type="ECO:0000256" key="5">
    <source>
        <dbReference type="SAM" id="MobiDB-lite"/>
    </source>
</evidence>
<dbReference type="Pfam" id="PF00665">
    <property type="entry name" value="rve"/>
    <property type="match status" value="1"/>
</dbReference>
<evidence type="ECO:0000256" key="1">
    <source>
        <dbReference type="ARBA" id="ARBA00022670"/>
    </source>
</evidence>
<proteinExistence type="predicted"/>
<reference evidence="7 8" key="1">
    <citation type="journal article" date="2016" name="Sci. Rep.">
        <title>The Dendrobium catenatum Lindl. genome sequence provides insights into polysaccharide synthase, floral development and adaptive evolution.</title>
        <authorList>
            <person name="Zhang G.Q."/>
            <person name="Xu Q."/>
            <person name="Bian C."/>
            <person name="Tsai W.C."/>
            <person name="Yeh C.M."/>
            <person name="Liu K.W."/>
            <person name="Yoshida K."/>
            <person name="Zhang L.S."/>
            <person name="Chang S.B."/>
            <person name="Chen F."/>
            <person name="Shi Y."/>
            <person name="Su Y.Y."/>
            <person name="Zhang Y.Q."/>
            <person name="Chen L.J."/>
            <person name="Yin Y."/>
            <person name="Lin M."/>
            <person name="Huang H."/>
            <person name="Deng H."/>
            <person name="Wang Z.W."/>
            <person name="Zhu S.L."/>
            <person name="Zhao X."/>
            <person name="Deng C."/>
            <person name="Niu S.C."/>
            <person name="Huang J."/>
            <person name="Wang M."/>
            <person name="Liu G.H."/>
            <person name="Yang H.J."/>
            <person name="Xiao X.J."/>
            <person name="Hsiao Y.Y."/>
            <person name="Wu W.L."/>
            <person name="Chen Y.Y."/>
            <person name="Mitsuda N."/>
            <person name="Ohme-Takagi M."/>
            <person name="Luo Y.B."/>
            <person name="Van de Peer Y."/>
            <person name="Liu Z.J."/>
        </authorList>
    </citation>
    <scope>NUCLEOTIDE SEQUENCE [LARGE SCALE GENOMIC DNA]</scope>
    <source>
        <tissue evidence="7">The whole plant</tissue>
    </source>
</reference>
<dbReference type="InterPro" id="IPR054722">
    <property type="entry name" value="PolX-like_BBD"/>
</dbReference>
<dbReference type="SUPFAM" id="SSF53098">
    <property type="entry name" value="Ribonuclease H-like"/>
    <property type="match status" value="1"/>
</dbReference>
<dbReference type="PANTHER" id="PTHR42648:SF26">
    <property type="entry name" value="INTEGRASE CATALYTIC DOMAIN-CONTAINING PROTEIN"/>
    <property type="match status" value="1"/>
</dbReference>
<sequence>MSSTSSPTNNSDAPPASDNVAIPPQLKFFMANVKTMVTVQLNTDNHLIWKSQLLKLFAANNYEGYLTGATEKPAKQILGIDGSVRVNPLFTTWMLIDQHLASAIYSTVSASLLPYILNLESTHEIWTTLELRLKSTHRSRLLQLKNELHQLQLGDKTMFQYLTEIKTKVDAIAAAGSSIDTEDIILYTLNGLPGTYQSFKAVIRNQLQPISLDDFYALLCSEELHITSDHSREQSLTPATDSNYALTATRGTSRGRASFYRGRQNYGRGDGRADGRGGRSAPGRSNSTRGGRRPRAAVECQICGKPGHSAIHCWYRNDSSYNTPPQAYVATDSHQNADWFLDSGATEHLTANPTQLQNIQPYNGNSQVQVGNGQQLSIAHTGQGLLPTPSRKLQLSNILHVPHLSHNLLSIHKLTNDNSCFVLLDANGFAIKDSRTNKLLLHGPHHHGLYPIKISNPSSSDNFNTALLAASTSSATWHQRLGHPSTSTLRLLSPVLSTSISSVSSHCNACSKAKCTRLPFPLSTTSTNQCLELIHNDVWGPSPSLSMQSYRFYVVFIDDFSRYSWVYPLHHKSDVFSKFIHFQRMVEKQFQTSIKILRTDGGGEYVNNHFKSHLTHHGIQHQITCPYTPQQNGVAERKHRHFLETMRALLFNANLPTSLWVDTLFTAVYLINRLPSHITNNYSPYEILYNRPPSYQSLRVFGCLCYPWFPTQVAHKFSPRSEPCIFLGYAAQTKGYKCLAIKSNRVYTSRHVHFHEHIFPFQQQSSSAVIQTSKNSSYTPPSTLIPVSAIAPYTSATSTMSAASDSVQPPTPDHTSTSPSSTLPSTSPDINAPPVSTLPKHPMITRAQTGHLKPRQILDLNSPVIPLSPTGFTQASQHLVWRQAMSSEFEALQKQGTWILVPYTTDMNILGCKWLFKTKFHANGSVARYKARLVAQGFKQQYGIYYQETFSPVAKFPTIRILLTVAVTRNWSILQLDVSNAFLHGPLQETVYMK</sequence>
<dbReference type="Pfam" id="PF14223">
    <property type="entry name" value="Retrotran_gag_2"/>
    <property type="match status" value="1"/>
</dbReference>
<dbReference type="InterPro" id="IPR057670">
    <property type="entry name" value="SH3_retrovirus"/>
</dbReference>
<evidence type="ECO:0000313" key="7">
    <source>
        <dbReference type="EMBL" id="PKU77483.1"/>
    </source>
</evidence>
<dbReference type="InterPro" id="IPR039537">
    <property type="entry name" value="Retrotran_Ty1/copia-like"/>
</dbReference>
<accession>A0A2I0WP97</accession>
<feature type="domain" description="Integrase catalytic" evidence="6">
    <location>
        <begin position="517"/>
        <end position="692"/>
    </location>
</feature>
<protein>
    <submittedName>
        <fullName evidence="7">Retrovirus-related Pol polyprotein from transposon TNT 1-94</fullName>
    </submittedName>
</protein>
<dbReference type="GO" id="GO:0006508">
    <property type="term" value="P:proteolysis"/>
    <property type="evidence" value="ECO:0007669"/>
    <property type="project" value="UniProtKB-KW"/>
</dbReference>
<keyword evidence="4" id="KW-0378">Hydrolase</keyword>
<reference evidence="7 8" key="2">
    <citation type="journal article" date="2017" name="Nature">
        <title>The Apostasia genome and the evolution of orchids.</title>
        <authorList>
            <person name="Zhang G.Q."/>
            <person name="Liu K.W."/>
            <person name="Li Z."/>
            <person name="Lohaus R."/>
            <person name="Hsiao Y.Y."/>
            <person name="Niu S.C."/>
            <person name="Wang J.Y."/>
            <person name="Lin Y.C."/>
            <person name="Xu Q."/>
            <person name="Chen L.J."/>
            <person name="Yoshida K."/>
            <person name="Fujiwara S."/>
            <person name="Wang Z.W."/>
            <person name="Zhang Y.Q."/>
            <person name="Mitsuda N."/>
            <person name="Wang M."/>
            <person name="Liu G.H."/>
            <person name="Pecoraro L."/>
            <person name="Huang H.X."/>
            <person name="Xiao X.J."/>
            <person name="Lin M."/>
            <person name="Wu X.Y."/>
            <person name="Wu W.L."/>
            <person name="Chen Y.Y."/>
            <person name="Chang S.B."/>
            <person name="Sakamoto S."/>
            <person name="Ohme-Takagi M."/>
            <person name="Yagi M."/>
            <person name="Zeng S.J."/>
            <person name="Shen C.Y."/>
            <person name="Yeh C.M."/>
            <person name="Luo Y.B."/>
            <person name="Tsai W.C."/>
            <person name="Van de Peer Y."/>
            <person name="Liu Z.J."/>
        </authorList>
    </citation>
    <scope>NUCLEOTIDE SEQUENCE [LARGE SCALE GENOMIC DNA]</scope>
    <source>
        <tissue evidence="7">The whole plant</tissue>
    </source>
</reference>
<evidence type="ECO:0000256" key="2">
    <source>
        <dbReference type="ARBA" id="ARBA00022723"/>
    </source>
</evidence>
<evidence type="ECO:0000256" key="3">
    <source>
        <dbReference type="ARBA" id="ARBA00022750"/>
    </source>
</evidence>
<organism evidence="7 8">
    <name type="scientific">Dendrobium catenatum</name>
    <dbReference type="NCBI Taxonomy" id="906689"/>
    <lineage>
        <taxon>Eukaryota</taxon>
        <taxon>Viridiplantae</taxon>
        <taxon>Streptophyta</taxon>
        <taxon>Embryophyta</taxon>
        <taxon>Tracheophyta</taxon>
        <taxon>Spermatophyta</taxon>
        <taxon>Magnoliopsida</taxon>
        <taxon>Liliopsida</taxon>
        <taxon>Asparagales</taxon>
        <taxon>Orchidaceae</taxon>
        <taxon>Epidendroideae</taxon>
        <taxon>Malaxideae</taxon>
        <taxon>Dendrobiinae</taxon>
        <taxon>Dendrobium</taxon>
    </lineage>
</organism>
<dbReference type="Gene3D" id="3.30.420.10">
    <property type="entry name" value="Ribonuclease H-like superfamily/Ribonuclease H"/>
    <property type="match status" value="1"/>
</dbReference>